<proteinExistence type="inferred from homology"/>
<dbReference type="InterPro" id="IPR027417">
    <property type="entry name" value="P-loop_NTPase"/>
</dbReference>
<evidence type="ECO:0000256" key="3">
    <source>
        <dbReference type="ARBA" id="ARBA00006793"/>
    </source>
</evidence>
<protein>
    <recommendedName>
        <fullName evidence="13">Rad50/SbcC-type AAA domain-containing protein</fullName>
    </recommendedName>
</protein>
<reference evidence="15" key="2">
    <citation type="submission" date="2018-04" db="EMBL/GenBank/DDBJ databases">
        <title>Leveraging single-cell genomics to expand the Fungal Tree of Life.</title>
        <authorList>
            <consortium name="DOE Joint Genome Institute"/>
            <person name="Ahrendt S.R."/>
            <person name="Quandt C.A."/>
            <person name="Ciobanu D."/>
            <person name="Clum A."/>
            <person name="Salamov A."/>
            <person name="Andreopoulos B."/>
            <person name="Cheng J.-F."/>
            <person name="Woyke T."/>
            <person name="Pelin A."/>
            <person name="Henrissat B."/>
            <person name="Benny G.L."/>
            <person name="Smith M.E."/>
            <person name="James T.Y."/>
            <person name="Grigoriev I.V."/>
        </authorList>
    </citation>
    <scope>NUCLEOTIDE SEQUENCE</scope>
    <source>
        <strain evidence="15">ATCC 52028</strain>
    </source>
</reference>
<keyword evidence="4" id="KW-0158">Chromosome</keyword>
<organism evidence="14 16">
    <name type="scientific">Caulochytrium protostelioides</name>
    <dbReference type="NCBI Taxonomy" id="1555241"/>
    <lineage>
        <taxon>Eukaryota</taxon>
        <taxon>Fungi</taxon>
        <taxon>Fungi incertae sedis</taxon>
        <taxon>Chytridiomycota</taxon>
        <taxon>Chytridiomycota incertae sedis</taxon>
        <taxon>Chytridiomycetes</taxon>
        <taxon>Caulochytriales</taxon>
        <taxon>Caulochytriaceae</taxon>
        <taxon>Caulochytrium</taxon>
    </lineage>
</organism>
<dbReference type="PANTHER" id="PTHR19306:SF6">
    <property type="entry name" value="STRUCTURAL MAINTENANCE OF CHROMOSOMES PROTEIN 6"/>
    <property type="match status" value="1"/>
</dbReference>
<reference evidence="14" key="3">
    <citation type="submission" date="2018-08" db="EMBL/GenBank/DDBJ databases">
        <title>Leveraging single-cell genomics to expand the Fungal Tree of Life.</title>
        <authorList>
            <consortium name="DOE Joint Genome Institute"/>
            <person name="Ahrendt S.R."/>
            <person name="Quandt C.A."/>
            <person name="Ciobanu D."/>
            <person name="Clum A."/>
            <person name="Salamov A."/>
            <person name="Andreopoulos B."/>
            <person name="Cheng J.-F."/>
            <person name="Woyke T."/>
            <person name="Pelin A."/>
            <person name="Henrissat B."/>
            <person name="Reynolds N."/>
            <person name="Benny G.L."/>
            <person name="Smith M.E."/>
            <person name="James T.Y."/>
            <person name="Grigoriev I.V."/>
        </authorList>
    </citation>
    <scope>NUCLEOTIDE SEQUENCE</scope>
    <source>
        <strain evidence="14">ATCC 52028</strain>
    </source>
</reference>
<evidence type="ECO:0000256" key="12">
    <source>
        <dbReference type="SAM" id="Coils"/>
    </source>
</evidence>
<dbReference type="Pfam" id="PF13476">
    <property type="entry name" value="AAA_23"/>
    <property type="match status" value="1"/>
</dbReference>
<evidence type="ECO:0000313" key="17">
    <source>
        <dbReference type="Proteomes" id="UP000274922"/>
    </source>
</evidence>
<evidence type="ECO:0000313" key="14">
    <source>
        <dbReference type="EMBL" id="RKO98135.1"/>
    </source>
</evidence>
<evidence type="ECO:0000256" key="6">
    <source>
        <dbReference type="ARBA" id="ARBA00022763"/>
    </source>
</evidence>
<dbReference type="GO" id="GO:0003697">
    <property type="term" value="F:single-stranded DNA binding"/>
    <property type="evidence" value="ECO:0007669"/>
    <property type="project" value="TreeGrafter"/>
</dbReference>
<evidence type="ECO:0000256" key="8">
    <source>
        <dbReference type="ARBA" id="ARBA00023054"/>
    </source>
</evidence>
<dbReference type="AlphaFoldDB" id="A0A4P9WZU6"/>
<dbReference type="Proteomes" id="UP000268535">
    <property type="component" value="Unassembled WGS sequence"/>
</dbReference>
<gene>
    <name evidence="14" type="ORF">CAUPRSCDRAFT_2820</name>
    <name evidence="15" type="ORF">CXG81DRAFT_2413</name>
</gene>
<keyword evidence="8 12" id="KW-0175">Coiled coil</keyword>
<comment type="similarity">
    <text evidence="3">Belongs to the SMC family. SMC6 subfamily.</text>
</comment>
<keyword evidence="6" id="KW-0227">DNA damage</keyword>
<dbReference type="GO" id="GO:0000724">
    <property type="term" value="P:double-strand break repair via homologous recombination"/>
    <property type="evidence" value="ECO:0007669"/>
    <property type="project" value="TreeGrafter"/>
</dbReference>
<dbReference type="GO" id="GO:0035861">
    <property type="term" value="C:site of double-strand break"/>
    <property type="evidence" value="ECO:0007669"/>
    <property type="project" value="TreeGrafter"/>
</dbReference>
<dbReference type="SUPFAM" id="SSF52540">
    <property type="entry name" value="P-loop containing nucleoside triphosphate hydrolases"/>
    <property type="match status" value="1"/>
</dbReference>
<evidence type="ECO:0000256" key="5">
    <source>
        <dbReference type="ARBA" id="ARBA00022741"/>
    </source>
</evidence>
<evidence type="ECO:0000259" key="13">
    <source>
        <dbReference type="Pfam" id="PF13476"/>
    </source>
</evidence>
<dbReference type="EMBL" id="ML009113">
    <property type="protein sequence ID" value="RKO98135.1"/>
    <property type="molecule type" value="Genomic_DNA"/>
</dbReference>
<dbReference type="GO" id="GO:0030915">
    <property type="term" value="C:Smc5-Smc6 complex"/>
    <property type="evidence" value="ECO:0007669"/>
    <property type="project" value="TreeGrafter"/>
</dbReference>
<sequence length="244" mass="27388">GRIMRVELKNFMGHTAFDIHMHPKMNFISGVNGAGKSAILTGIIVGLNGLLSIAGRGNNLSRLIRVGTNRAKIRLTLCNQGPSKYKRESYPDRIVVERVLQRLGENSCTTAWRVLDAHGGVLTKKRQEVLALFSYLNLVANNPVLLMSQNEFKKLLRSTPGMLYNFFGKATGLEARFNEYVSASDEIKTTGRHISSLREEAKQARSEIKELEDQLGRYEQLGADKSRLTQLQNELAWAVVRDKE</sequence>
<keyword evidence="9" id="KW-0233">DNA recombination</keyword>
<dbReference type="OrthoDB" id="10072614at2759"/>
<keyword evidence="7" id="KW-0067">ATP-binding</keyword>
<evidence type="ECO:0000256" key="7">
    <source>
        <dbReference type="ARBA" id="ARBA00022840"/>
    </source>
</evidence>
<name>A0A4P9WZU6_9FUNG</name>
<dbReference type="STRING" id="1555241.A0A4P9WZU6"/>
<feature type="coiled-coil region" evidence="12">
    <location>
        <begin position="194"/>
        <end position="221"/>
    </location>
</feature>
<dbReference type="InterPro" id="IPR038729">
    <property type="entry name" value="Rad50/SbcC_AAA"/>
</dbReference>
<dbReference type="Gene3D" id="3.40.50.300">
    <property type="entry name" value="P-loop containing nucleotide triphosphate hydrolases"/>
    <property type="match status" value="1"/>
</dbReference>
<dbReference type="GO" id="GO:0003684">
    <property type="term" value="F:damaged DNA binding"/>
    <property type="evidence" value="ECO:0007669"/>
    <property type="project" value="TreeGrafter"/>
</dbReference>
<evidence type="ECO:0000256" key="11">
    <source>
        <dbReference type="ARBA" id="ARBA00023242"/>
    </source>
</evidence>
<keyword evidence="17" id="KW-1185">Reference proteome</keyword>
<evidence type="ECO:0000313" key="16">
    <source>
        <dbReference type="Proteomes" id="UP000268535"/>
    </source>
</evidence>
<evidence type="ECO:0000256" key="10">
    <source>
        <dbReference type="ARBA" id="ARBA00023204"/>
    </source>
</evidence>
<dbReference type="GO" id="GO:0005524">
    <property type="term" value="F:ATP binding"/>
    <property type="evidence" value="ECO:0007669"/>
    <property type="project" value="UniProtKB-KW"/>
</dbReference>
<dbReference type="GO" id="GO:0005634">
    <property type="term" value="C:nucleus"/>
    <property type="evidence" value="ECO:0007669"/>
    <property type="project" value="UniProtKB-SubCell"/>
</dbReference>
<comment type="subcellular location">
    <subcellularLocation>
        <location evidence="2">Chromosome</location>
    </subcellularLocation>
    <subcellularLocation>
        <location evidence="1">Nucleus</location>
    </subcellularLocation>
</comment>
<keyword evidence="10" id="KW-0234">DNA repair</keyword>
<keyword evidence="5" id="KW-0547">Nucleotide-binding</keyword>
<evidence type="ECO:0000256" key="2">
    <source>
        <dbReference type="ARBA" id="ARBA00004286"/>
    </source>
</evidence>
<feature type="domain" description="Rad50/SbcC-type AAA" evidence="13">
    <location>
        <begin position="5"/>
        <end position="220"/>
    </location>
</feature>
<evidence type="ECO:0000313" key="15">
    <source>
        <dbReference type="EMBL" id="RKP03647.1"/>
    </source>
</evidence>
<evidence type="ECO:0000256" key="9">
    <source>
        <dbReference type="ARBA" id="ARBA00023172"/>
    </source>
</evidence>
<accession>A0A4P9WZU6</accession>
<reference evidence="16 17" key="1">
    <citation type="journal article" date="2018" name="Nat. Microbiol.">
        <title>Leveraging single-cell genomics to expand the fungal tree of life.</title>
        <authorList>
            <person name="Ahrendt S.R."/>
            <person name="Quandt C.A."/>
            <person name="Ciobanu D."/>
            <person name="Clum A."/>
            <person name="Salamov A."/>
            <person name="Andreopoulos B."/>
            <person name="Cheng J.F."/>
            <person name="Woyke T."/>
            <person name="Pelin A."/>
            <person name="Henrissat B."/>
            <person name="Reynolds N.K."/>
            <person name="Benny G.L."/>
            <person name="Smith M.E."/>
            <person name="James T.Y."/>
            <person name="Grigoriev I.V."/>
        </authorList>
    </citation>
    <scope>NUCLEOTIDE SEQUENCE [LARGE SCALE GENOMIC DNA]</scope>
    <source>
        <strain evidence="16 17">ATCC 52028</strain>
    </source>
</reference>
<feature type="non-terminal residue" evidence="14">
    <location>
        <position position="244"/>
    </location>
</feature>
<dbReference type="EMBL" id="ML014120">
    <property type="protein sequence ID" value="RKP03647.1"/>
    <property type="molecule type" value="Genomic_DNA"/>
</dbReference>
<feature type="non-terminal residue" evidence="14">
    <location>
        <position position="1"/>
    </location>
</feature>
<dbReference type="GO" id="GO:0016887">
    <property type="term" value="F:ATP hydrolysis activity"/>
    <property type="evidence" value="ECO:0007669"/>
    <property type="project" value="InterPro"/>
</dbReference>
<dbReference type="Proteomes" id="UP000274922">
    <property type="component" value="Unassembled WGS sequence"/>
</dbReference>
<dbReference type="PANTHER" id="PTHR19306">
    <property type="entry name" value="STRUCTURAL MAINTENANCE OF CHROMOSOMES 5,6 SMC5, SMC6"/>
    <property type="match status" value="1"/>
</dbReference>
<evidence type="ECO:0000256" key="1">
    <source>
        <dbReference type="ARBA" id="ARBA00004123"/>
    </source>
</evidence>
<evidence type="ECO:0000256" key="4">
    <source>
        <dbReference type="ARBA" id="ARBA00022454"/>
    </source>
</evidence>
<keyword evidence="11" id="KW-0539">Nucleus</keyword>